<dbReference type="SMART" id="SM00382">
    <property type="entry name" value="AAA"/>
    <property type="match status" value="1"/>
</dbReference>
<comment type="subcellular location">
    <subcellularLocation>
        <location evidence="2">Membrane</location>
        <topology evidence="2">Multi-pass membrane protein</topology>
    </subcellularLocation>
</comment>
<evidence type="ECO:0000256" key="8">
    <source>
        <dbReference type="ARBA" id="ARBA00022964"/>
    </source>
</evidence>
<comment type="cofactor">
    <cofactor evidence="1">
        <name>L-ascorbate</name>
        <dbReference type="ChEBI" id="CHEBI:38290"/>
    </cofactor>
</comment>
<evidence type="ECO:0000313" key="17">
    <source>
        <dbReference type="EMBL" id="OLQ02411.1"/>
    </source>
</evidence>
<dbReference type="PROSITE" id="PS50245">
    <property type="entry name" value="CAP_GLY_2"/>
    <property type="match status" value="1"/>
</dbReference>
<dbReference type="Gene3D" id="2.30.30.190">
    <property type="entry name" value="CAP Gly-rich-like domain"/>
    <property type="match status" value="1"/>
</dbReference>
<evidence type="ECO:0000256" key="5">
    <source>
        <dbReference type="ARBA" id="ARBA00022723"/>
    </source>
</evidence>
<feature type="transmembrane region" description="Helical" evidence="13">
    <location>
        <begin position="2286"/>
        <end position="2311"/>
    </location>
</feature>
<keyword evidence="7" id="KW-0067">ATP-binding</keyword>
<dbReference type="PANTHER" id="PTHR48041">
    <property type="entry name" value="ABC TRANSPORTER G FAMILY MEMBER 28"/>
    <property type="match status" value="1"/>
</dbReference>
<dbReference type="Pfam" id="PF00005">
    <property type="entry name" value="ABC_tran"/>
    <property type="match status" value="1"/>
</dbReference>
<dbReference type="Proteomes" id="UP000186817">
    <property type="component" value="Unassembled WGS sequence"/>
</dbReference>
<reference evidence="17 18" key="1">
    <citation type="submission" date="2016-02" db="EMBL/GenBank/DDBJ databases">
        <title>Genome analysis of coral dinoflagellate symbionts highlights evolutionary adaptations to a symbiotic lifestyle.</title>
        <authorList>
            <person name="Aranda M."/>
            <person name="Li Y."/>
            <person name="Liew Y.J."/>
            <person name="Baumgarten S."/>
            <person name="Simakov O."/>
            <person name="Wilson M."/>
            <person name="Piel J."/>
            <person name="Ashoor H."/>
            <person name="Bougouffa S."/>
            <person name="Bajic V.B."/>
            <person name="Ryu T."/>
            <person name="Ravasi T."/>
            <person name="Bayer T."/>
            <person name="Micklem G."/>
            <person name="Kim H."/>
            <person name="Bhak J."/>
            <person name="Lajeunesse T.C."/>
            <person name="Voolstra C.R."/>
        </authorList>
    </citation>
    <scope>NUCLEOTIDE SEQUENCE [LARGE SCALE GENOMIC DNA]</scope>
    <source>
        <strain evidence="17 18">CCMP2467</strain>
    </source>
</reference>
<dbReference type="PROSITE" id="PS00211">
    <property type="entry name" value="ABC_TRANSPORTER_1"/>
    <property type="match status" value="1"/>
</dbReference>
<keyword evidence="10" id="KW-0560">Oxidoreductase</keyword>
<evidence type="ECO:0000256" key="2">
    <source>
        <dbReference type="ARBA" id="ARBA00004141"/>
    </source>
</evidence>
<dbReference type="GO" id="GO:0005524">
    <property type="term" value="F:ATP binding"/>
    <property type="evidence" value="ECO:0007669"/>
    <property type="project" value="UniProtKB-KW"/>
</dbReference>
<feature type="domain" description="ABC transporter" evidence="15">
    <location>
        <begin position="1853"/>
        <end position="2097"/>
    </location>
</feature>
<dbReference type="InterPro" id="IPR050352">
    <property type="entry name" value="ABCG_transporters"/>
</dbReference>
<evidence type="ECO:0000256" key="13">
    <source>
        <dbReference type="SAM" id="Phobius"/>
    </source>
</evidence>
<evidence type="ECO:0000259" key="14">
    <source>
        <dbReference type="PROSITE" id="PS50245"/>
    </source>
</evidence>
<dbReference type="OrthoDB" id="76265at2759"/>
<keyword evidence="4 13" id="KW-0812">Transmembrane</keyword>
<dbReference type="InterPro" id="IPR000938">
    <property type="entry name" value="CAP-Gly_domain"/>
</dbReference>
<dbReference type="SUPFAM" id="SSF74924">
    <property type="entry name" value="Cap-Gly domain"/>
    <property type="match status" value="1"/>
</dbReference>
<dbReference type="SMART" id="SM00702">
    <property type="entry name" value="P4Hc"/>
    <property type="match status" value="1"/>
</dbReference>
<dbReference type="InterPro" id="IPR013525">
    <property type="entry name" value="ABC2_TM"/>
</dbReference>
<dbReference type="SUPFAM" id="SSF52540">
    <property type="entry name" value="P-loop containing nucleoside triphosphate hydrolases"/>
    <property type="match status" value="1"/>
</dbReference>
<feature type="transmembrane region" description="Helical" evidence="13">
    <location>
        <begin position="2323"/>
        <end position="2343"/>
    </location>
</feature>
<evidence type="ECO:0000256" key="10">
    <source>
        <dbReference type="ARBA" id="ARBA00023002"/>
    </source>
</evidence>
<dbReference type="PROSITE" id="PS50096">
    <property type="entry name" value="IQ"/>
    <property type="match status" value="4"/>
</dbReference>
<feature type="domain" description="Fe2OG dioxygenase" evidence="16">
    <location>
        <begin position="186"/>
        <end position="303"/>
    </location>
</feature>
<dbReference type="InterPro" id="IPR036859">
    <property type="entry name" value="CAP-Gly_dom_sf"/>
</dbReference>
<accession>A0A1Q9E4R8</accession>
<dbReference type="Pfam" id="PF01302">
    <property type="entry name" value="CAP_GLY"/>
    <property type="match status" value="1"/>
</dbReference>
<keyword evidence="3" id="KW-0813">Transport</keyword>
<evidence type="ECO:0000256" key="1">
    <source>
        <dbReference type="ARBA" id="ARBA00001961"/>
    </source>
</evidence>
<evidence type="ECO:0000259" key="16">
    <source>
        <dbReference type="PROSITE" id="PS51471"/>
    </source>
</evidence>
<evidence type="ECO:0000256" key="12">
    <source>
        <dbReference type="ARBA" id="ARBA00023136"/>
    </source>
</evidence>
<evidence type="ECO:0000256" key="11">
    <source>
        <dbReference type="ARBA" id="ARBA00023004"/>
    </source>
</evidence>
<dbReference type="InterPro" id="IPR003439">
    <property type="entry name" value="ABC_transporter-like_ATP-bd"/>
</dbReference>
<evidence type="ECO:0000256" key="7">
    <source>
        <dbReference type="ARBA" id="ARBA00022840"/>
    </source>
</evidence>
<dbReference type="InterPro" id="IPR006620">
    <property type="entry name" value="Pro_4_hyd_alph"/>
</dbReference>
<dbReference type="InterPro" id="IPR005123">
    <property type="entry name" value="Oxoglu/Fe-dep_dioxygenase_dom"/>
</dbReference>
<feature type="transmembrane region" description="Helical" evidence="13">
    <location>
        <begin position="2262"/>
        <end position="2280"/>
    </location>
</feature>
<dbReference type="PROSITE" id="PS00845">
    <property type="entry name" value="CAP_GLY_1"/>
    <property type="match status" value="1"/>
</dbReference>
<dbReference type="GO" id="GO:0016705">
    <property type="term" value="F:oxidoreductase activity, acting on paired donors, with incorporation or reduction of molecular oxygen"/>
    <property type="evidence" value="ECO:0007669"/>
    <property type="project" value="InterPro"/>
</dbReference>
<keyword evidence="11" id="KW-0408">Iron</keyword>
<gene>
    <name evidence="17" type="primary">abcG22</name>
    <name evidence="17" type="ORF">AK812_SmicGene14717</name>
</gene>
<keyword evidence="18" id="KW-1185">Reference proteome</keyword>
<evidence type="ECO:0000256" key="3">
    <source>
        <dbReference type="ARBA" id="ARBA00022448"/>
    </source>
</evidence>
<organism evidence="17 18">
    <name type="scientific">Symbiodinium microadriaticum</name>
    <name type="common">Dinoflagellate</name>
    <name type="synonym">Zooxanthella microadriatica</name>
    <dbReference type="NCBI Taxonomy" id="2951"/>
    <lineage>
        <taxon>Eukaryota</taxon>
        <taxon>Sar</taxon>
        <taxon>Alveolata</taxon>
        <taxon>Dinophyceae</taxon>
        <taxon>Suessiales</taxon>
        <taxon>Symbiodiniaceae</taxon>
        <taxon>Symbiodinium</taxon>
    </lineage>
</organism>
<keyword evidence="8" id="KW-0223">Dioxygenase</keyword>
<comment type="caution">
    <text evidence="17">The sequence shown here is derived from an EMBL/GenBank/DDBJ whole genome shotgun (WGS) entry which is preliminary data.</text>
</comment>
<dbReference type="Gene3D" id="3.40.50.300">
    <property type="entry name" value="P-loop containing nucleotide triphosphate hydrolases"/>
    <property type="match status" value="1"/>
</dbReference>
<protein>
    <submittedName>
        <fullName evidence="17">ABC transporter G family member 22</fullName>
    </submittedName>
</protein>
<dbReference type="SMART" id="SM00015">
    <property type="entry name" value="IQ"/>
    <property type="match status" value="4"/>
</dbReference>
<dbReference type="GO" id="GO:0005506">
    <property type="term" value="F:iron ion binding"/>
    <property type="evidence" value="ECO:0007669"/>
    <property type="project" value="InterPro"/>
</dbReference>
<feature type="transmembrane region" description="Helical" evidence="13">
    <location>
        <begin position="2213"/>
        <end position="2234"/>
    </location>
</feature>
<evidence type="ECO:0000313" key="18">
    <source>
        <dbReference type="Proteomes" id="UP000186817"/>
    </source>
</evidence>
<dbReference type="SMART" id="SM01052">
    <property type="entry name" value="CAP_GLY"/>
    <property type="match status" value="1"/>
</dbReference>
<keyword evidence="9 13" id="KW-1133">Transmembrane helix</keyword>
<proteinExistence type="predicted"/>
<dbReference type="GO" id="GO:0140359">
    <property type="term" value="F:ABC-type transporter activity"/>
    <property type="evidence" value="ECO:0007669"/>
    <property type="project" value="InterPro"/>
</dbReference>
<evidence type="ECO:0000256" key="4">
    <source>
        <dbReference type="ARBA" id="ARBA00022692"/>
    </source>
</evidence>
<evidence type="ECO:0000256" key="9">
    <source>
        <dbReference type="ARBA" id="ARBA00022989"/>
    </source>
</evidence>
<dbReference type="PANTHER" id="PTHR48041:SF91">
    <property type="entry name" value="ABC TRANSPORTER G FAMILY MEMBER 28"/>
    <property type="match status" value="1"/>
</dbReference>
<sequence>MASGYWLSGLLVTAVSFALPQLVFIWLSLDILVNLKLWQPSPETKLWTRTFPQTSAKPCANAEEALLAGRDRATQVIDESVARSLQRPSRFYGLSLLRGAIEGDMVALMREDALYLLRQGRLTPSGDPNEPQLTEQYKRYLGSLPVLTILDPQRAAAEGLVGLAYGAAFLTGVCGRLNELGSQPLEPGTLQLACYDGEGVAYHVHEDYVPQKDYNPEDLPEHHRLAYKRRVTAILYLQEDWRENLGGSFRAHAVRPERDDPPPADYVDVLPEGGSLILFRSDMPHEVLPTYGQRFALSMWCHADGLFRANCSGHFVEVLTWNVMLRGSWKQMAHNESAKDQDVPSNFRPAFAELCGSSARSQLFFLLRPWPLRTSGEQCFNMTACAFQIDDRVTIVRTKHCGTVRYVGATDFAPGIWIGLRLDEKAGKNNGSVKGKVYFECEDEHGIFARPTSLSPADTGRRFSKSCLLPYVSWQQLQQAPLKLPIYPVSLSNDVVAKQTPSPPAGADEGRSQEVLQGEQMELPNAMETTETETNQQKHLLQQSAMSLQRALEFQRAAGQGGLQKPGFLQALCRSCGAKVSEVQAEKLWAGFLEQSEAGEPMRLPTFWAICEAVLRGDAWAAEFAALAEEEYRSEAPVSSEVPSHVHSEEADIVQHLCAESVTDAVPDDRIAPSPASKKQVEDATRQFEASTKIQAIVRGRQVRQQKDLLQQNAITLQRALRRNGCLQGCRPDVSRLAEGQRKEWAREFERAASKGGLQKPGFLQALCRSCGAKVSEVQAEKLWAGFLEQSEAGEPMRLPTFWAICEAVLRGDAWAAEFAALAEEEYRSEAPVSSEVPSHVHSEEADIVQHLCAESVTDAVPDDRIAPSPASKKQVEDATRQFEASTKIQAIVRGRQVRQQKDLLQQNAITLQRALRRNGCLQGCRPDVSRLAEGQRKEWAREFERAASKGGLQKPGFLQALCRSCGAKVSEVQAEKLWAGFLEQSEAGEPMRLPTFWAICEAVLRGDAWAAEFAALAEEEYRSEAPVSSEVPSHVHSEEADIVQHLCAESVTDAVPDDRIAPSPASKKQVEDATRQFEASTKIQAIVRGRQVRQQKDLLQQNAITLQRALRRNGCLQGCRPDVSRLAEGQRKEWAREFERAASKGGLQKPGFLQALCRSCGAKVSEVQAEKLWAGFLEQSEAGEPMRLPTFWAICEAVLRGDAWAAEFAALAEEEYRSEAPVSSEVPSHVHSEEADIVQHLCAESVTDAVPDDRIAPSPASKKQVEDATRQFEASTKIQAIVRGRQVRQQKDLLQQNAITLQRALRRNGCLQGCRPDVSRLAEGQRKEWAREFERAASKGGLQKPGFLQALCRSCGAKVSEVQAQKLWAGFLEQSEAGEPMRLPTFWAICEAVLRGDAWAAEFAALAEEEYRSFSNESLAAQALVLAARLETAMERLQPLSQKCNRGRSGQVGRQGTALEGRALTNNGLDCDETPEAYALRLRDRVAPAVAKWLASAPSAWVASFQEFPAHPLLQQEFLAVLRQTRASVQLAVGSGKTKGGAVELASYCNAVAWAGDIWTDPPQEVSVSCPGLGLVLNGADWRLSVLSFHLPFVDAPGGPRYGESLQAAKAFLRRLGGWLAGPLLAAGDFNTNVELLEDEARSAGAELALMPKSVVFRDQQLSTDGCVLLAKPGGAADVETMSQVEGVYRGSCAGLFAGMDRDAFVSKYIAQSLHEEPRLWRLSDAGVATLGRWAFAEQPKELTRLVKQTAAATPAANKRRRLANPLLGTAVYDSESEESTTEMEWPIEPKRSSSKWRWLLLRQRSRLYFGPRVPEPSASPCNTPSATMVFSRLDTTSSSLTSKTLAAGMSVSCCDLSYTVQVKGEQKQVLKHVSATFHPGRLAALMGPSGAGKTTLLDILAGRKGRAGEIQGEVLYAGEVVPKRNLKRFCGYVEQANVLLPEFTVEQMLLYTTELKLSCSVSYQDKRKRVDKLIDKLQLESCRKTKIGSTLHRGISGGQARRVSVGLALISHPALLLLDEPTSGLDSKMAAELCAVLKGLASDGFTLIATVHSPSAPAFACFDDLLLLSNGGEAYAGEVQHVQRHFEGMGFVMPRHSFGFSLPDWLLDVLSKEEDVCELWHEVDREKLQHQGSLVWAASDGATRGPGPGKPSQLAALRTMLWYRTGSRYRDPHFLAARFGDKIGLAVVFVSLYWKIGAETELASVQSTCGIFFFLVAMCGFTATSFLPALVLERALFYRERADGLYNSVTYYVAKLIEEAVMSIVIIFLFSLALYSALDLRGSFWVFAATLYTTNFIGIVVAYAIAAIAPNMEIANATLPAYLASTACVCGFFILCENMAYPWQCYSAVSFMKYAWALLMLNHFQDHPGGESLYYYKDGELVNVIDFYGMDQGITSSIPVCFAALIGLWSAFVAAGILGLAFVTHARR</sequence>
<dbReference type="GO" id="GO:0016887">
    <property type="term" value="F:ATP hydrolysis activity"/>
    <property type="evidence" value="ECO:0007669"/>
    <property type="project" value="InterPro"/>
</dbReference>
<evidence type="ECO:0000259" key="15">
    <source>
        <dbReference type="PROSITE" id="PS50893"/>
    </source>
</evidence>
<evidence type="ECO:0000256" key="6">
    <source>
        <dbReference type="ARBA" id="ARBA00022741"/>
    </source>
</evidence>
<keyword evidence="12 13" id="KW-0472">Membrane</keyword>
<dbReference type="EMBL" id="LSRX01000264">
    <property type="protein sequence ID" value="OLQ02411.1"/>
    <property type="molecule type" value="Genomic_DNA"/>
</dbReference>
<dbReference type="InterPro" id="IPR027417">
    <property type="entry name" value="P-loop_NTPase"/>
</dbReference>
<dbReference type="GO" id="GO:0031418">
    <property type="term" value="F:L-ascorbic acid binding"/>
    <property type="evidence" value="ECO:0007669"/>
    <property type="project" value="InterPro"/>
</dbReference>
<dbReference type="PROSITE" id="PS50893">
    <property type="entry name" value="ABC_TRANSPORTER_2"/>
    <property type="match status" value="1"/>
</dbReference>
<dbReference type="InterPro" id="IPR043926">
    <property type="entry name" value="ABCG_dom"/>
</dbReference>
<keyword evidence="6" id="KW-0547">Nucleotide-binding</keyword>
<dbReference type="PROSITE" id="PS51471">
    <property type="entry name" value="FE2OG_OXY"/>
    <property type="match status" value="1"/>
</dbReference>
<feature type="transmembrane region" description="Helical" evidence="13">
    <location>
        <begin position="2399"/>
        <end position="2425"/>
    </location>
</feature>
<feature type="domain" description="CAP-Gly" evidence="14">
    <location>
        <begin position="408"/>
        <end position="450"/>
    </location>
</feature>
<keyword evidence="5" id="KW-0479">Metal-binding</keyword>
<dbReference type="Pfam" id="PF13640">
    <property type="entry name" value="2OG-FeII_Oxy_3"/>
    <property type="match status" value="1"/>
</dbReference>
<dbReference type="Pfam" id="PF01061">
    <property type="entry name" value="ABC2_membrane"/>
    <property type="match status" value="1"/>
</dbReference>
<name>A0A1Q9E4R8_SYMMI</name>
<dbReference type="InterPro" id="IPR003593">
    <property type="entry name" value="AAA+_ATPase"/>
</dbReference>
<dbReference type="InterPro" id="IPR000048">
    <property type="entry name" value="IQ_motif_EF-hand-BS"/>
</dbReference>
<dbReference type="Pfam" id="PF19055">
    <property type="entry name" value="ABC2_membrane_7"/>
    <property type="match status" value="1"/>
</dbReference>
<dbReference type="InterPro" id="IPR044862">
    <property type="entry name" value="Pro_4_hyd_alph_FE2OG_OXY"/>
</dbReference>
<dbReference type="GO" id="GO:0016020">
    <property type="term" value="C:membrane"/>
    <property type="evidence" value="ECO:0007669"/>
    <property type="project" value="UniProtKB-SubCell"/>
</dbReference>
<dbReference type="GO" id="GO:0051213">
    <property type="term" value="F:dioxygenase activity"/>
    <property type="evidence" value="ECO:0007669"/>
    <property type="project" value="UniProtKB-KW"/>
</dbReference>
<dbReference type="Gene3D" id="2.60.120.620">
    <property type="entry name" value="q2cbj1_9rhob like domain"/>
    <property type="match status" value="1"/>
</dbReference>
<feature type="transmembrane region" description="Helical" evidence="13">
    <location>
        <begin position="7"/>
        <end position="29"/>
    </location>
</feature>
<dbReference type="InterPro" id="IPR017871">
    <property type="entry name" value="ABC_transporter-like_CS"/>
</dbReference>